<dbReference type="GO" id="GO:0005774">
    <property type="term" value="C:vacuolar membrane"/>
    <property type="evidence" value="ECO:0007669"/>
    <property type="project" value="UniProtKB-SubCell"/>
</dbReference>
<dbReference type="GO" id="GO:0005769">
    <property type="term" value="C:early endosome"/>
    <property type="evidence" value="ECO:0007669"/>
    <property type="project" value="TreeGrafter"/>
</dbReference>
<dbReference type="GO" id="GO:0000422">
    <property type="term" value="P:autophagy of mitochondrion"/>
    <property type="evidence" value="ECO:0007669"/>
    <property type="project" value="TreeGrafter"/>
</dbReference>
<keyword evidence="10" id="KW-0446">Lipid-binding</keyword>
<keyword evidence="9" id="KW-0967">Endosome</keyword>
<sequence>MATAIDQAPSGGNLGARASRPDSVETQTISTDAFETPRTSLDHDRNNDNSPRHLSTSSPLSPVTSPPYWLNTRGGHQRTISNMSTESFLPAGAITLRDNEASDLDDRNSACWAKSVEIVNHTVVNGSATNIGAFVVWNIRVETLNGSFMNIRKRYSEFDEFRYRLVQTFPSFEAAVPALPPKSVISKFRPRFLEKRRAGLQYFLNCSFVLVPSRSCHYAAFVDWEAKTVPRFGIHGERSQDSINPIPVVCQGGSSCAQRHVIAGRLRCRDRRGRAQPSEHGMMFRSLHGLCNLDIPCSEVTFFLGPSSHSDMTIRLSRYNVGLCLANK</sequence>
<dbReference type="GO" id="GO:0032266">
    <property type="term" value="F:phosphatidylinositol-3-phosphate binding"/>
    <property type="evidence" value="ECO:0007669"/>
    <property type="project" value="InterPro"/>
</dbReference>
<dbReference type="PROSITE" id="PS50195">
    <property type="entry name" value="PX"/>
    <property type="match status" value="1"/>
</dbReference>
<evidence type="ECO:0000256" key="15">
    <source>
        <dbReference type="SAM" id="MobiDB-lite"/>
    </source>
</evidence>
<evidence type="ECO:0000256" key="9">
    <source>
        <dbReference type="ARBA" id="ARBA00022753"/>
    </source>
</evidence>
<evidence type="ECO:0000256" key="2">
    <source>
        <dbReference type="ARBA" id="ARBA00004177"/>
    </source>
</evidence>
<proteinExistence type="inferred from homology"/>
<comment type="subcellular location">
    <subcellularLocation>
        <location evidence="3">Cytoplasm</location>
    </subcellularLocation>
    <subcellularLocation>
        <location evidence="2">Endosome</location>
    </subcellularLocation>
    <subcellularLocation>
        <location evidence="1">Vacuole membrane</location>
        <topology evidence="1">Peripheral membrane protein</topology>
    </subcellularLocation>
</comment>
<comment type="function">
    <text evidence="12">Recruits the lipid transfer protein VPS13 to endosomal and vacuolar membranes.</text>
</comment>
<dbReference type="OMA" id="FDEFRYR"/>
<evidence type="ECO:0000256" key="12">
    <source>
        <dbReference type="ARBA" id="ARBA00033728"/>
    </source>
</evidence>
<evidence type="ECO:0000256" key="5">
    <source>
        <dbReference type="ARBA" id="ARBA00010883"/>
    </source>
</evidence>
<dbReference type="OrthoDB" id="10254720at2759"/>
<accession>A0A2T4GDX3</accession>
<evidence type="ECO:0000256" key="13">
    <source>
        <dbReference type="ARBA" id="ARBA00033774"/>
    </source>
</evidence>
<dbReference type="EMBL" id="CP064749">
    <property type="protein sequence ID" value="QPC63636.1"/>
    <property type="molecule type" value="Genomic_DNA"/>
</dbReference>
<organism evidence="17 19">
    <name type="scientific">Fusarium culmorum</name>
    <dbReference type="NCBI Taxonomy" id="5516"/>
    <lineage>
        <taxon>Eukaryota</taxon>
        <taxon>Fungi</taxon>
        <taxon>Dikarya</taxon>
        <taxon>Ascomycota</taxon>
        <taxon>Pezizomycotina</taxon>
        <taxon>Sordariomycetes</taxon>
        <taxon>Hypocreomycetidae</taxon>
        <taxon>Hypocreales</taxon>
        <taxon>Nectriaceae</taxon>
        <taxon>Fusarium</taxon>
    </lineage>
</organism>
<reference evidence="17 19" key="1">
    <citation type="submission" date="2018-02" db="EMBL/GenBank/DDBJ databases">
        <title>Fusarium culmorum secondary metabolites in fungal-bacterial-plant interactions.</title>
        <authorList>
            <person name="Schmidt R."/>
        </authorList>
    </citation>
    <scope>NUCLEOTIDE SEQUENCE [LARGE SCALE GENOMIC DNA]</scope>
    <source>
        <strain evidence="17 19">PV</strain>
    </source>
</reference>
<name>A0A2T4GDX3_FUSCU</name>
<gene>
    <name evidence="17" type="ORF">FCULG_00010359</name>
    <name evidence="18" type="ORF">HYE67_005867</name>
</gene>
<evidence type="ECO:0000256" key="14">
    <source>
        <dbReference type="ARBA" id="ARBA00033785"/>
    </source>
</evidence>
<dbReference type="CDD" id="cd07280">
    <property type="entry name" value="PX_YPT35"/>
    <property type="match status" value="1"/>
</dbReference>
<dbReference type="InterPro" id="IPR001683">
    <property type="entry name" value="PX_dom"/>
</dbReference>
<dbReference type="AlphaFoldDB" id="A0A2T4GDX3"/>
<dbReference type="Pfam" id="PF00787">
    <property type="entry name" value="PX"/>
    <property type="match status" value="1"/>
</dbReference>
<dbReference type="Proteomes" id="UP000663297">
    <property type="component" value="Chromosome 3"/>
</dbReference>
<evidence type="ECO:0000313" key="19">
    <source>
        <dbReference type="Proteomes" id="UP000241587"/>
    </source>
</evidence>
<comment type="similarity">
    <text evidence="4">Belongs to the YPT35 family.</text>
</comment>
<evidence type="ECO:0000313" key="18">
    <source>
        <dbReference type="EMBL" id="QPC63636.1"/>
    </source>
</evidence>
<dbReference type="GO" id="GO:0000407">
    <property type="term" value="C:phagophore assembly site"/>
    <property type="evidence" value="ECO:0007669"/>
    <property type="project" value="TreeGrafter"/>
</dbReference>
<evidence type="ECO:0000259" key="16">
    <source>
        <dbReference type="PROSITE" id="PS50195"/>
    </source>
</evidence>
<dbReference type="GO" id="GO:0061709">
    <property type="term" value="P:reticulophagy"/>
    <property type="evidence" value="ECO:0007669"/>
    <property type="project" value="TreeGrafter"/>
</dbReference>
<keyword evidence="7" id="KW-0963">Cytoplasm</keyword>
<dbReference type="InterPro" id="IPR037917">
    <property type="entry name" value="Ypt35_PX"/>
</dbReference>
<feature type="region of interest" description="Disordered" evidence="15">
    <location>
        <begin position="1"/>
        <end position="67"/>
    </location>
</feature>
<dbReference type="PANTHER" id="PTHR45949">
    <property type="entry name" value="SORTING NEXIN-4"/>
    <property type="match status" value="1"/>
</dbReference>
<dbReference type="SUPFAM" id="SSF64268">
    <property type="entry name" value="PX domain"/>
    <property type="match status" value="1"/>
</dbReference>
<feature type="domain" description="PX" evidence="16">
    <location>
        <begin position="115"/>
        <end position="229"/>
    </location>
</feature>
<evidence type="ECO:0000256" key="1">
    <source>
        <dbReference type="ARBA" id="ARBA00004148"/>
    </source>
</evidence>
<dbReference type="GO" id="GO:0015031">
    <property type="term" value="P:protein transport"/>
    <property type="evidence" value="ECO:0007669"/>
    <property type="project" value="TreeGrafter"/>
</dbReference>
<reference evidence="18" key="2">
    <citation type="submission" date="2020-11" db="EMBL/GenBank/DDBJ databases">
        <title>The chromosome-scale genome resource for two endophytic Fusarium species: F. culmorum and F. pseudograminearum.</title>
        <authorList>
            <person name="Yuan Z."/>
        </authorList>
    </citation>
    <scope>NUCLEOTIDE SEQUENCE</scope>
    <source>
        <strain evidence="18">Class2-1B</strain>
    </source>
</reference>
<dbReference type="GO" id="GO:0034727">
    <property type="term" value="P:piecemeal microautophagy of the nucleus"/>
    <property type="evidence" value="ECO:0007669"/>
    <property type="project" value="TreeGrafter"/>
</dbReference>
<dbReference type="GO" id="GO:0010008">
    <property type="term" value="C:endosome membrane"/>
    <property type="evidence" value="ECO:0007669"/>
    <property type="project" value="UniProtKB-SubCell"/>
</dbReference>
<keyword evidence="19" id="KW-1185">Reference proteome</keyword>
<dbReference type="SMART" id="SM00312">
    <property type="entry name" value="PX"/>
    <property type="match status" value="1"/>
</dbReference>
<keyword evidence="6" id="KW-0813">Transport</keyword>
<evidence type="ECO:0000256" key="3">
    <source>
        <dbReference type="ARBA" id="ARBA00004496"/>
    </source>
</evidence>
<comment type="similarity">
    <text evidence="5">Belongs to the sorting nexin family.</text>
</comment>
<evidence type="ECO:0000256" key="4">
    <source>
        <dbReference type="ARBA" id="ARBA00007426"/>
    </source>
</evidence>
<dbReference type="GO" id="GO:0032456">
    <property type="term" value="P:endocytic recycling"/>
    <property type="evidence" value="ECO:0007669"/>
    <property type="project" value="TreeGrafter"/>
</dbReference>
<evidence type="ECO:0000313" key="17">
    <source>
        <dbReference type="EMBL" id="PTD01786.1"/>
    </source>
</evidence>
<evidence type="ECO:0000256" key="11">
    <source>
        <dbReference type="ARBA" id="ARBA00023136"/>
    </source>
</evidence>
<protein>
    <recommendedName>
        <fullName evidence="13">Endosomal/vacuolar adapter protein YPT35</fullName>
    </recommendedName>
    <alternativeName>
        <fullName evidence="14">PX domain-containing protein YPT35</fullName>
    </alternativeName>
</protein>
<evidence type="ECO:0000256" key="6">
    <source>
        <dbReference type="ARBA" id="ARBA00022448"/>
    </source>
</evidence>
<evidence type="ECO:0000256" key="10">
    <source>
        <dbReference type="ARBA" id="ARBA00023121"/>
    </source>
</evidence>
<keyword evidence="11" id="KW-0472">Membrane</keyword>
<dbReference type="PANTHER" id="PTHR45949:SF2">
    <property type="entry name" value="SORTING NEXIN-4"/>
    <property type="match status" value="1"/>
</dbReference>
<dbReference type="Gene3D" id="3.30.1520.10">
    <property type="entry name" value="Phox-like domain"/>
    <property type="match status" value="1"/>
</dbReference>
<dbReference type="EMBL" id="PVEM01000028">
    <property type="protein sequence ID" value="PTD01786.1"/>
    <property type="molecule type" value="Genomic_DNA"/>
</dbReference>
<feature type="compositionally biased region" description="Polar residues" evidence="15">
    <location>
        <begin position="24"/>
        <end position="39"/>
    </location>
</feature>
<evidence type="ECO:0000256" key="7">
    <source>
        <dbReference type="ARBA" id="ARBA00022490"/>
    </source>
</evidence>
<dbReference type="InterPro" id="IPR036871">
    <property type="entry name" value="PX_dom_sf"/>
</dbReference>
<dbReference type="Proteomes" id="UP000241587">
    <property type="component" value="Unassembled WGS sequence"/>
</dbReference>
<feature type="compositionally biased region" description="Low complexity" evidence="15">
    <location>
        <begin position="54"/>
        <end position="67"/>
    </location>
</feature>
<keyword evidence="8" id="KW-0926">Vacuole</keyword>
<evidence type="ECO:0000256" key="8">
    <source>
        <dbReference type="ARBA" id="ARBA00022554"/>
    </source>
</evidence>
<feature type="compositionally biased region" description="Basic and acidic residues" evidence="15">
    <location>
        <begin position="40"/>
        <end position="51"/>
    </location>
</feature>